<proteinExistence type="inferred from homology"/>
<accession>A0A8K0UW52</accession>
<evidence type="ECO:0000256" key="3">
    <source>
        <dbReference type="ARBA" id="ARBA00047591"/>
    </source>
</evidence>
<keyword evidence="7" id="KW-1185">Reference proteome</keyword>
<dbReference type="AlphaFoldDB" id="A0A8K0UW52"/>
<comment type="similarity">
    <text evidence="2">Belongs to the AB hydrolase superfamily. Lipase family. Class 3 subfamily.</text>
</comment>
<evidence type="ECO:0000313" key="7">
    <source>
        <dbReference type="Proteomes" id="UP000813824"/>
    </source>
</evidence>
<dbReference type="EMBL" id="JAEVFJ010000006">
    <property type="protein sequence ID" value="KAH8103960.1"/>
    <property type="molecule type" value="Genomic_DNA"/>
</dbReference>
<protein>
    <submittedName>
        <fullName evidence="6">Alpha/Beta hydrolase protein</fullName>
    </submittedName>
</protein>
<dbReference type="Proteomes" id="UP000813824">
    <property type="component" value="Unassembled WGS sequence"/>
</dbReference>
<dbReference type="InterPro" id="IPR051218">
    <property type="entry name" value="Sec_MonoDiacylglyc_Lipase"/>
</dbReference>
<reference evidence="6" key="1">
    <citation type="journal article" date="2021" name="New Phytol.">
        <title>Evolutionary innovations through gain and loss of genes in the ectomycorrhizal Boletales.</title>
        <authorList>
            <person name="Wu G."/>
            <person name="Miyauchi S."/>
            <person name="Morin E."/>
            <person name="Kuo A."/>
            <person name="Drula E."/>
            <person name="Varga T."/>
            <person name="Kohler A."/>
            <person name="Feng B."/>
            <person name="Cao Y."/>
            <person name="Lipzen A."/>
            <person name="Daum C."/>
            <person name="Hundley H."/>
            <person name="Pangilinan J."/>
            <person name="Johnson J."/>
            <person name="Barry K."/>
            <person name="LaButti K."/>
            <person name="Ng V."/>
            <person name="Ahrendt S."/>
            <person name="Min B."/>
            <person name="Choi I.G."/>
            <person name="Park H."/>
            <person name="Plett J.M."/>
            <person name="Magnuson J."/>
            <person name="Spatafora J.W."/>
            <person name="Nagy L.G."/>
            <person name="Henrissat B."/>
            <person name="Grigoriev I.V."/>
            <person name="Yang Z.L."/>
            <person name="Xu J."/>
            <person name="Martin F.M."/>
        </authorList>
    </citation>
    <scope>NUCLEOTIDE SEQUENCE</scope>
    <source>
        <strain evidence="6">KKN 215</strain>
    </source>
</reference>
<dbReference type="GO" id="GO:0006629">
    <property type="term" value="P:lipid metabolic process"/>
    <property type="evidence" value="ECO:0007669"/>
    <property type="project" value="InterPro"/>
</dbReference>
<dbReference type="GO" id="GO:0016787">
    <property type="term" value="F:hydrolase activity"/>
    <property type="evidence" value="ECO:0007669"/>
    <property type="project" value="UniProtKB-KW"/>
</dbReference>
<comment type="caution">
    <text evidence="6">The sequence shown here is derived from an EMBL/GenBank/DDBJ whole genome shotgun (WGS) entry which is preliminary data.</text>
</comment>
<sequence length="355" mass="39915">MPLTWRKVKERAECSTAKKMYALEKEVNFRWASKVFGTYGKRELTHHDYVPLEASHKIDETGQFAELIYSSIPLSLLAEHFNELERSSDQLARYSALRHAEIVATYRGTVASLPAAIFFRRDTKHLVVAISGTSSALQAAHDARILKVSMPSPGRGSVHAGFWALYRGLKDMLLQGIREGIERYQPSEVVVTGHSMGGSVAYLLCLDLLLAENASMFSNNVALSVVVFGAPRTGNAKLVEYFHSLVKSFREEHTFTEYSIKGYNDGVPTFPPVALGYRHFCKEPFYTAYGKLYRIPPEESECSLFHVPPDSPDEVTIFPRGGHNYYNSRDLEGLKRELCVLAKDPKHAHLLQVKL</sequence>
<dbReference type="PANTHER" id="PTHR45856">
    <property type="entry name" value="ALPHA/BETA-HYDROLASES SUPERFAMILY PROTEIN"/>
    <property type="match status" value="1"/>
</dbReference>
<organism evidence="6 7">
    <name type="scientific">Cristinia sonorae</name>
    <dbReference type="NCBI Taxonomy" id="1940300"/>
    <lineage>
        <taxon>Eukaryota</taxon>
        <taxon>Fungi</taxon>
        <taxon>Dikarya</taxon>
        <taxon>Basidiomycota</taxon>
        <taxon>Agaricomycotina</taxon>
        <taxon>Agaricomycetes</taxon>
        <taxon>Agaricomycetidae</taxon>
        <taxon>Agaricales</taxon>
        <taxon>Pleurotineae</taxon>
        <taxon>Stephanosporaceae</taxon>
        <taxon>Cristinia</taxon>
    </lineage>
</organism>
<gene>
    <name evidence="6" type="ORF">BXZ70DRAFT_675454</name>
</gene>
<dbReference type="InterPro" id="IPR002921">
    <property type="entry name" value="Fungal_lipase-type"/>
</dbReference>
<dbReference type="PANTHER" id="PTHR45856:SF24">
    <property type="entry name" value="FUNGAL LIPASE-LIKE DOMAIN-CONTAINING PROTEIN"/>
    <property type="match status" value="1"/>
</dbReference>
<evidence type="ECO:0000256" key="4">
    <source>
        <dbReference type="ARBA" id="ARBA00048461"/>
    </source>
</evidence>
<evidence type="ECO:0000313" key="6">
    <source>
        <dbReference type="EMBL" id="KAH8103960.1"/>
    </source>
</evidence>
<dbReference type="SUPFAM" id="SSF53474">
    <property type="entry name" value="alpha/beta-Hydrolases"/>
    <property type="match status" value="1"/>
</dbReference>
<name>A0A8K0UW52_9AGAR</name>
<evidence type="ECO:0000259" key="5">
    <source>
        <dbReference type="Pfam" id="PF01764"/>
    </source>
</evidence>
<dbReference type="OrthoDB" id="426718at2759"/>
<dbReference type="Gene3D" id="3.40.50.1820">
    <property type="entry name" value="alpha/beta hydrolase"/>
    <property type="match status" value="1"/>
</dbReference>
<evidence type="ECO:0000256" key="1">
    <source>
        <dbReference type="ARBA" id="ARBA00023157"/>
    </source>
</evidence>
<comment type="catalytic activity">
    <reaction evidence="3">
        <text>a diacylglycerol + H2O = a monoacylglycerol + a fatty acid + H(+)</text>
        <dbReference type="Rhea" id="RHEA:32731"/>
        <dbReference type="ChEBI" id="CHEBI:15377"/>
        <dbReference type="ChEBI" id="CHEBI:15378"/>
        <dbReference type="ChEBI" id="CHEBI:17408"/>
        <dbReference type="ChEBI" id="CHEBI:18035"/>
        <dbReference type="ChEBI" id="CHEBI:28868"/>
    </reaction>
</comment>
<comment type="catalytic activity">
    <reaction evidence="4">
        <text>a monoacylglycerol + H2O = glycerol + a fatty acid + H(+)</text>
        <dbReference type="Rhea" id="RHEA:15245"/>
        <dbReference type="ChEBI" id="CHEBI:15377"/>
        <dbReference type="ChEBI" id="CHEBI:15378"/>
        <dbReference type="ChEBI" id="CHEBI:17408"/>
        <dbReference type="ChEBI" id="CHEBI:17754"/>
        <dbReference type="ChEBI" id="CHEBI:28868"/>
    </reaction>
</comment>
<keyword evidence="1" id="KW-1015">Disulfide bond</keyword>
<evidence type="ECO:0000256" key="2">
    <source>
        <dbReference type="ARBA" id="ARBA00043996"/>
    </source>
</evidence>
<dbReference type="Pfam" id="PF01764">
    <property type="entry name" value="Lipase_3"/>
    <property type="match status" value="1"/>
</dbReference>
<dbReference type="InterPro" id="IPR029058">
    <property type="entry name" value="AB_hydrolase_fold"/>
</dbReference>
<feature type="domain" description="Fungal lipase-type" evidence="5">
    <location>
        <begin position="127"/>
        <end position="273"/>
    </location>
</feature>
<dbReference type="CDD" id="cd00519">
    <property type="entry name" value="Lipase_3"/>
    <property type="match status" value="1"/>
</dbReference>
<keyword evidence="6" id="KW-0378">Hydrolase</keyword>